<dbReference type="Gene3D" id="3.40.50.300">
    <property type="entry name" value="P-loop containing nucleotide triphosphate hydrolases"/>
    <property type="match status" value="1"/>
</dbReference>
<keyword evidence="6" id="KW-1185">Reference proteome</keyword>
<dbReference type="SMART" id="SM00382">
    <property type="entry name" value="AAA"/>
    <property type="match status" value="1"/>
</dbReference>
<dbReference type="Pfam" id="PF00005">
    <property type="entry name" value="ABC_tran"/>
    <property type="match status" value="1"/>
</dbReference>
<evidence type="ECO:0000256" key="3">
    <source>
        <dbReference type="SAM" id="MobiDB-lite"/>
    </source>
</evidence>
<name>A0A4Q7TX95_9MICO</name>
<proteinExistence type="predicted"/>
<dbReference type="InterPro" id="IPR003439">
    <property type="entry name" value="ABC_transporter-like_ATP-bd"/>
</dbReference>
<feature type="domain" description="ABC transporter" evidence="4">
    <location>
        <begin position="25"/>
        <end position="254"/>
    </location>
</feature>
<reference evidence="5 6" key="1">
    <citation type="journal article" date="2015" name="Stand. Genomic Sci.">
        <title>Genomic Encyclopedia of Bacterial and Archaeal Type Strains, Phase III: the genomes of soil and plant-associated and newly described type strains.</title>
        <authorList>
            <person name="Whitman W.B."/>
            <person name="Woyke T."/>
            <person name="Klenk H.P."/>
            <person name="Zhou Y."/>
            <person name="Lilburn T.G."/>
            <person name="Beck B.J."/>
            <person name="De Vos P."/>
            <person name="Vandamme P."/>
            <person name="Eisen J.A."/>
            <person name="Garrity G."/>
            <person name="Hugenholtz P."/>
            <person name="Kyrpides N.C."/>
        </authorList>
    </citation>
    <scope>NUCLEOTIDE SEQUENCE [LARGE SCALE GENOMIC DNA]</scope>
    <source>
        <strain evidence="5 6">RF6</strain>
    </source>
</reference>
<dbReference type="EMBL" id="SHKI01000005">
    <property type="protein sequence ID" value="RZT64867.1"/>
    <property type="molecule type" value="Genomic_DNA"/>
</dbReference>
<sequence>MRRDARLRGTRGPVPQGNHGQPVPARLRGFAAVRGGTPLSEPITLDLAPGSVLGLLGPNGAGKSSLLSALARTGVAHRGSFAHGGVDLGGLGHRPRARRIALLPQDLAAPPELLVSELVGVGALAGTAPDPARAITGALERCGIAELAGRRFGTLSGGQKQLAQLARVLAQDTAIVLLDEPTAALDLGHQRAVERIINALAADGRIVVAALHDLTLALNVTTSALLLDRRGGAHTGPPGTVLRPDLVHDVYGVHTELHTTPGGRRILVPADTP</sequence>
<protein>
    <submittedName>
        <fullName evidence="5">Iron complex transport system ATP-binding protein</fullName>
    </submittedName>
</protein>
<evidence type="ECO:0000256" key="2">
    <source>
        <dbReference type="ARBA" id="ARBA00022840"/>
    </source>
</evidence>
<dbReference type="GO" id="GO:0005524">
    <property type="term" value="F:ATP binding"/>
    <property type="evidence" value="ECO:0007669"/>
    <property type="project" value="UniProtKB-KW"/>
</dbReference>
<dbReference type="InterPro" id="IPR017871">
    <property type="entry name" value="ABC_transporter-like_CS"/>
</dbReference>
<evidence type="ECO:0000256" key="1">
    <source>
        <dbReference type="ARBA" id="ARBA00022741"/>
    </source>
</evidence>
<organism evidence="5 6">
    <name type="scientific">Leucobacter luti</name>
    <dbReference type="NCBI Taxonomy" id="340320"/>
    <lineage>
        <taxon>Bacteria</taxon>
        <taxon>Bacillati</taxon>
        <taxon>Actinomycetota</taxon>
        <taxon>Actinomycetes</taxon>
        <taxon>Micrococcales</taxon>
        <taxon>Microbacteriaceae</taxon>
        <taxon>Leucobacter</taxon>
    </lineage>
</organism>
<feature type="region of interest" description="Disordered" evidence="3">
    <location>
        <begin position="1"/>
        <end position="23"/>
    </location>
</feature>
<dbReference type="Proteomes" id="UP000291832">
    <property type="component" value="Unassembled WGS sequence"/>
</dbReference>
<evidence type="ECO:0000313" key="5">
    <source>
        <dbReference type="EMBL" id="RZT64867.1"/>
    </source>
</evidence>
<dbReference type="InterPro" id="IPR003593">
    <property type="entry name" value="AAA+_ATPase"/>
</dbReference>
<dbReference type="SUPFAM" id="SSF52540">
    <property type="entry name" value="P-loop containing nucleoside triphosphate hydrolases"/>
    <property type="match status" value="1"/>
</dbReference>
<dbReference type="GO" id="GO:0016887">
    <property type="term" value="F:ATP hydrolysis activity"/>
    <property type="evidence" value="ECO:0007669"/>
    <property type="project" value="InterPro"/>
</dbReference>
<keyword evidence="2 5" id="KW-0067">ATP-binding</keyword>
<evidence type="ECO:0000259" key="4">
    <source>
        <dbReference type="PROSITE" id="PS50893"/>
    </source>
</evidence>
<dbReference type="PANTHER" id="PTHR42794">
    <property type="entry name" value="HEMIN IMPORT ATP-BINDING PROTEIN HMUV"/>
    <property type="match status" value="1"/>
</dbReference>
<gene>
    <name evidence="5" type="ORF">EV139_2292</name>
</gene>
<dbReference type="AlphaFoldDB" id="A0A4Q7TX95"/>
<keyword evidence="1" id="KW-0547">Nucleotide-binding</keyword>
<dbReference type="CDD" id="cd03214">
    <property type="entry name" value="ABC_Iron-Siderophores_B12_Hemin"/>
    <property type="match status" value="1"/>
</dbReference>
<dbReference type="PROSITE" id="PS00211">
    <property type="entry name" value="ABC_TRANSPORTER_1"/>
    <property type="match status" value="1"/>
</dbReference>
<dbReference type="InterPro" id="IPR027417">
    <property type="entry name" value="P-loop_NTPase"/>
</dbReference>
<evidence type="ECO:0000313" key="6">
    <source>
        <dbReference type="Proteomes" id="UP000291832"/>
    </source>
</evidence>
<comment type="caution">
    <text evidence="5">The sequence shown here is derived from an EMBL/GenBank/DDBJ whole genome shotgun (WGS) entry which is preliminary data.</text>
</comment>
<accession>A0A4Q7TX95</accession>
<dbReference type="PANTHER" id="PTHR42794:SF2">
    <property type="entry name" value="ABC TRANSPORTER ATP-BINDING PROTEIN"/>
    <property type="match status" value="1"/>
</dbReference>
<dbReference type="PROSITE" id="PS50893">
    <property type="entry name" value="ABC_TRANSPORTER_2"/>
    <property type="match status" value="1"/>
</dbReference>